<sequence length="288" mass="32258">MSAVLSNDVNSLILPEYSLSQFAPPTNKASSTTYSTSYASNGSSTCVETNTTNGNTSLPTFPAPYSNVPFLPVSKGNIKKLAQTRFVNSSPKSYRLMPASVESSESDRTSFVEKTSHKFFLPVTYFLEIAKLWEVSNRSELECHFTIANNKEEFKTTGSVLHDEHTSQHKQRPICHARPIPAKLWGSHKTTLKRQRNENSVEAEKDLLRSVNRFLGSCRTKDKISASMSDISTSSTNVGSETRRYLSQIVSLMSRKFAARLVNQQNDFDFNGKTMEFLHRTTCINLTS</sequence>
<reference evidence="1" key="2">
    <citation type="journal article" date="2008" name="Genome Biol.">
        <title>Improved genome assembly and evidence-based global gene model set for the chordate Ciona intestinalis: new insight into intron and operon populations.</title>
        <authorList>
            <person name="Satou Y."/>
            <person name="Mineta K."/>
            <person name="Ogasawara M."/>
            <person name="Sasakura Y."/>
            <person name="Shoguchi E."/>
            <person name="Ueno K."/>
            <person name="Yamada L."/>
            <person name="Matsumoto J."/>
            <person name="Wasserscheid J."/>
            <person name="Dewar K."/>
            <person name="Wiley G.B."/>
            <person name="Macmil S.L."/>
            <person name="Roe B.A."/>
            <person name="Zeller R.W."/>
            <person name="Hastings K.E."/>
            <person name="Lemaire P."/>
            <person name="Lindquist E."/>
            <person name="Endo T."/>
            <person name="Hotta K."/>
            <person name="Inaba K."/>
        </authorList>
    </citation>
    <scope>NUCLEOTIDE SEQUENCE [LARGE SCALE GENOMIC DNA]</scope>
    <source>
        <strain evidence="1">wild type</strain>
    </source>
</reference>
<organism evidence="1 2">
    <name type="scientific">Ciona intestinalis</name>
    <name type="common">Transparent sea squirt</name>
    <name type="synonym">Ascidia intestinalis</name>
    <dbReference type="NCBI Taxonomy" id="7719"/>
    <lineage>
        <taxon>Eukaryota</taxon>
        <taxon>Metazoa</taxon>
        <taxon>Chordata</taxon>
        <taxon>Tunicata</taxon>
        <taxon>Ascidiacea</taxon>
        <taxon>Phlebobranchia</taxon>
        <taxon>Cionidae</taxon>
        <taxon>Ciona</taxon>
    </lineage>
</organism>
<dbReference type="HOGENOM" id="CLU_966292_0_0_1"/>
<keyword evidence="2" id="KW-1185">Reference proteome</keyword>
<accession>F6SGY0</accession>
<dbReference type="EMBL" id="EAAA01002776">
    <property type="status" value="NOT_ANNOTATED_CDS"/>
    <property type="molecule type" value="Genomic_DNA"/>
</dbReference>
<dbReference type="AlphaFoldDB" id="F6SGY0"/>
<accession>A0A1W5BDU6</accession>
<dbReference type="InParanoid" id="F6SGY0"/>
<reference evidence="1" key="4">
    <citation type="submission" date="2025-09" db="UniProtKB">
        <authorList>
            <consortium name="Ensembl"/>
        </authorList>
    </citation>
    <scope>IDENTIFICATION</scope>
</reference>
<evidence type="ECO:0000313" key="2">
    <source>
        <dbReference type="Proteomes" id="UP000008144"/>
    </source>
</evidence>
<protein>
    <submittedName>
        <fullName evidence="1">Uncharacterized protein</fullName>
    </submittedName>
</protein>
<evidence type="ECO:0000313" key="1">
    <source>
        <dbReference type="Ensembl" id="ENSCINP00000024162.2"/>
    </source>
</evidence>
<proteinExistence type="predicted"/>
<reference evidence="2" key="1">
    <citation type="journal article" date="2002" name="Science">
        <title>The draft genome of Ciona intestinalis: insights into chordate and vertebrate origins.</title>
        <authorList>
            <person name="Dehal P."/>
            <person name="Satou Y."/>
            <person name="Campbell R.K."/>
            <person name="Chapman J."/>
            <person name="Degnan B."/>
            <person name="De Tomaso A."/>
            <person name="Davidson B."/>
            <person name="Di Gregorio A."/>
            <person name="Gelpke M."/>
            <person name="Goodstein D.M."/>
            <person name="Harafuji N."/>
            <person name="Hastings K.E."/>
            <person name="Ho I."/>
            <person name="Hotta K."/>
            <person name="Huang W."/>
            <person name="Kawashima T."/>
            <person name="Lemaire P."/>
            <person name="Martinez D."/>
            <person name="Meinertzhagen I.A."/>
            <person name="Necula S."/>
            <person name="Nonaka M."/>
            <person name="Putnam N."/>
            <person name="Rash S."/>
            <person name="Saiga H."/>
            <person name="Satake M."/>
            <person name="Terry A."/>
            <person name="Yamada L."/>
            <person name="Wang H.G."/>
            <person name="Awazu S."/>
            <person name="Azumi K."/>
            <person name="Boore J."/>
            <person name="Branno M."/>
            <person name="Chin-Bow S."/>
            <person name="DeSantis R."/>
            <person name="Doyle S."/>
            <person name="Francino P."/>
            <person name="Keys D.N."/>
            <person name="Haga S."/>
            <person name="Hayashi H."/>
            <person name="Hino K."/>
            <person name="Imai K.S."/>
            <person name="Inaba K."/>
            <person name="Kano S."/>
            <person name="Kobayashi K."/>
            <person name="Kobayashi M."/>
            <person name="Lee B.I."/>
            <person name="Makabe K.W."/>
            <person name="Manohar C."/>
            <person name="Matassi G."/>
            <person name="Medina M."/>
            <person name="Mochizuki Y."/>
            <person name="Mount S."/>
            <person name="Morishita T."/>
            <person name="Miura S."/>
            <person name="Nakayama A."/>
            <person name="Nishizaka S."/>
            <person name="Nomoto H."/>
            <person name="Ohta F."/>
            <person name="Oishi K."/>
            <person name="Rigoutsos I."/>
            <person name="Sano M."/>
            <person name="Sasaki A."/>
            <person name="Sasakura Y."/>
            <person name="Shoguchi E."/>
            <person name="Shin-i T."/>
            <person name="Spagnuolo A."/>
            <person name="Stainier D."/>
            <person name="Suzuki M.M."/>
            <person name="Tassy O."/>
            <person name="Takatori N."/>
            <person name="Tokuoka M."/>
            <person name="Yagi K."/>
            <person name="Yoshizaki F."/>
            <person name="Wada S."/>
            <person name="Zhang C."/>
            <person name="Hyatt P.D."/>
            <person name="Larimer F."/>
            <person name="Detter C."/>
            <person name="Doggett N."/>
            <person name="Glavina T."/>
            <person name="Hawkins T."/>
            <person name="Richardson P."/>
            <person name="Lucas S."/>
            <person name="Kohara Y."/>
            <person name="Levine M."/>
            <person name="Satoh N."/>
            <person name="Rokhsar D.S."/>
        </authorList>
    </citation>
    <scope>NUCLEOTIDE SEQUENCE [LARGE SCALE GENOMIC DNA]</scope>
</reference>
<name>F6SGY0_CIOIN</name>
<dbReference type="Ensembl" id="ENSCINT00000024408.2">
    <property type="protein sequence ID" value="ENSCINP00000024162.2"/>
    <property type="gene ID" value="ENSCING00000013100.2"/>
</dbReference>
<reference evidence="1" key="3">
    <citation type="submission" date="2025-08" db="UniProtKB">
        <authorList>
            <consortium name="Ensembl"/>
        </authorList>
    </citation>
    <scope>IDENTIFICATION</scope>
</reference>
<dbReference type="Proteomes" id="UP000008144">
    <property type="component" value="Chromosome 8"/>
</dbReference>